<keyword evidence="4" id="KW-1185">Reference proteome</keyword>
<comment type="caution">
    <text evidence="3">The sequence shown here is derived from an EMBL/GenBank/DDBJ whole genome shotgun (WGS) entry which is preliminary data.</text>
</comment>
<accession>A0ABS2DCN2</accession>
<feature type="domain" description="Methyltransferase small" evidence="2">
    <location>
        <begin position="19"/>
        <end position="125"/>
    </location>
</feature>
<dbReference type="RefSeq" id="WP_204201608.1">
    <property type="nucleotide sequence ID" value="NZ_JAFELM010000005.1"/>
</dbReference>
<dbReference type="EMBL" id="JAFELM010000005">
    <property type="protein sequence ID" value="MBM6616216.1"/>
    <property type="molecule type" value="Genomic_DNA"/>
</dbReference>
<evidence type="ECO:0000256" key="1">
    <source>
        <dbReference type="SAM" id="Phobius"/>
    </source>
</evidence>
<dbReference type="PANTHER" id="PTHR47739:SF1">
    <property type="entry name" value="TRNA1(VAL) (ADENINE(37)-N6)-METHYLTRANSFERASE"/>
    <property type="match status" value="1"/>
</dbReference>
<feature type="transmembrane region" description="Helical" evidence="1">
    <location>
        <begin position="20"/>
        <end position="41"/>
    </location>
</feature>
<keyword evidence="1" id="KW-0472">Membrane</keyword>
<gene>
    <name evidence="3" type="ORF">JR050_00765</name>
</gene>
<evidence type="ECO:0000313" key="3">
    <source>
        <dbReference type="EMBL" id="MBM6616216.1"/>
    </source>
</evidence>
<evidence type="ECO:0000259" key="2">
    <source>
        <dbReference type="Pfam" id="PF05175"/>
    </source>
</evidence>
<dbReference type="InterPro" id="IPR050210">
    <property type="entry name" value="tRNA_Adenine-N(6)_MTase"/>
</dbReference>
<dbReference type="CDD" id="cd02440">
    <property type="entry name" value="AdoMet_MTases"/>
    <property type="match status" value="1"/>
</dbReference>
<evidence type="ECO:0000313" key="4">
    <source>
        <dbReference type="Proteomes" id="UP001518925"/>
    </source>
</evidence>
<dbReference type="Pfam" id="PF05175">
    <property type="entry name" value="MTS"/>
    <property type="match status" value="1"/>
</dbReference>
<protein>
    <submittedName>
        <fullName evidence="3">tRNA1(Val) (Adenine(37)-N6)-methyltransferase</fullName>
    </submittedName>
</protein>
<name>A0ABS2DCN2_9BACI</name>
<dbReference type="InterPro" id="IPR029063">
    <property type="entry name" value="SAM-dependent_MTases_sf"/>
</dbReference>
<keyword evidence="1" id="KW-0812">Transmembrane</keyword>
<proteinExistence type="predicted"/>
<dbReference type="Proteomes" id="UP001518925">
    <property type="component" value="Unassembled WGS sequence"/>
</dbReference>
<dbReference type="SUPFAM" id="SSF53335">
    <property type="entry name" value="S-adenosyl-L-methionine-dependent methyltransferases"/>
    <property type="match status" value="1"/>
</dbReference>
<dbReference type="Gene3D" id="3.40.50.150">
    <property type="entry name" value="Vaccinia Virus protein VP39"/>
    <property type="match status" value="1"/>
</dbReference>
<keyword evidence="1" id="KW-1133">Transmembrane helix</keyword>
<reference evidence="3 4" key="1">
    <citation type="submission" date="2021-02" db="EMBL/GenBank/DDBJ databases">
        <title>Bacillus sp. RD4P76, an endophyte from a halophyte.</title>
        <authorList>
            <person name="Sun J.-Q."/>
        </authorList>
    </citation>
    <scope>NUCLEOTIDE SEQUENCE [LARGE SCALE GENOMIC DNA]</scope>
    <source>
        <strain evidence="3 4">RD4P76</strain>
    </source>
</reference>
<dbReference type="PANTHER" id="PTHR47739">
    <property type="entry name" value="TRNA1(VAL) (ADENINE(37)-N6)-METHYLTRANSFERASE"/>
    <property type="match status" value="1"/>
</dbReference>
<sequence>MVDLLDDERLDYLLAEDLRIIQSPAVFAFSLDTVLLARFVYVPIQKGNLIDLCTGNGVIPLLLSTRSKAQIKGVEIQERIFNMAQRSVEYNKLSEQIELIHGDIKDMPEKLGHGKFDVVTCNPPYFPTPSDRESEMNNNEHLAIARHEIYCTLEDVVRVSSQLVKQGGKVAFVHRPGRLLDIVTLMRMYKLEPKRLQFVYPKVGKEANTLLIEGIKDGNPDLKILPPLYVYNEKGEYTKELHSILYGDK</sequence>
<dbReference type="InterPro" id="IPR007848">
    <property type="entry name" value="Small_mtfrase_dom"/>
</dbReference>
<organism evidence="3 4">
    <name type="scientific">Bacillus suaedaesalsae</name>
    <dbReference type="NCBI Taxonomy" id="2810349"/>
    <lineage>
        <taxon>Bacteria</taxon>
        <taxon>Bacillati</taxon>
        <taxon>Bacillota</taxon>
        <taxon>Bacilli</taxon>
        <taxon>Bacillales</taxon>
        <taxon>Bacillaceae</taxon>
        <taxon>Bacillus</taxon>
    </lineage>
</organism>